<dbReference type="Gene3D" id="3.40.50.20">
    <property type="match status" value="1"/>
</dbReference>
<comment type="subunit">
    <text evidence="4 5">Homodimer.</text>
</comment>
<comment type="similarity">
    <text evidence="4 5">Belongs to the PurK/PurT family.</text>
</comment>
<evidence type="ECO:0000256" key="5">
    <source>
        <dbReference type="RuleBase" id="RU361200"/>
    </source>
</evidence>
<keyword evidence="3 4" id="KW-0067">ATP-binding</keyword>
<comment type="pathway">
    <text evidence="4 5">Purine metabolism; IMP biosynthesis via de novo pathway; 5-amino-1-(5-phospho-D-ribosyl)imidazole-4-carboxylate from 5-amino-1-(5-phospho-D-ribosyl)imidazole (N5-CAIR route): step 1/2.</text>
</comment>
<dbReference type="InterPro" id="IPR054350">
    <property type="entry name" value="PurT/PurK_preATP-grasp"/>
</dbReference>
<dbReference type="EC" id="6.3.4.18" evidence="4 5"/>
<dbReference type="HAMAP" id="MF_01928">
    <property type="entry name" value="PurK"/>
    <property type="match status" value="1"/>
</dbReference>
<dbReference type="Pfam" id="PF22660">
    <property type="entry name" value="RS_preATP-grasp-like"/>
    <property type="match status" value="1"/>
</dbReference>
<dbReference type="InterPro" id="IPR011761">
    <property type="entry name" value="ATP-grasp"/>
</dbReference>
<dbReference type="GO" id="GO:0005829">
    <property type="term" value="C:cytosol"/>
    <property type="evidence" value="ECO:0007669"/>
    <property type="project" value="TreeGrafter"/>
</dbReference>
<dbReference type="AlphaFoldDB" id="M2XEV5"/>
<dbReference type="InterPro" id="IPR016185">
    <property type="entry name" value="PreATP-grasp_dom_sf"/>
</dbReference>
<dbReference type="Proteomes" id="UP000009877">
    <property type="component" value="Unassembled WGS sequence"/>
</dbReference>
<evidence type="ECO:0000256" key="2">
    <source>
        <dbReference type="ARBA" id="ARBA00022755"/>
    </source>
</evidence>
<dbReference type="GO" id="GO:0004638">
    <property type="term" value="F:phosphoribosylaminoimidazole carboxylase activity"/>
    <property type="evidence" value="ECO:0007669"/>
    <property type="project" value="InterPro"/>
</dbReference>
<evidence type="ECO:0000256" key="3">
    <source>
        <dbReference type="ARBA" id="ARBA00022840"/>
    </source>
</evidence>
<comment type="function">
    <text evidence="4">Catalyzes the ATP-dependent conversion of 5-aminoimidazole ribonucleotide (AIR) and HCO(3)(-) to N5-carboxyaminoimidazole ribonucleotide (N5-CAIR).</text>
</comment>
<dbReference type="InterPro" id="IPR040686">
    <property type="entry name" value="PurK_C"/>
</dbReference>
<sequence>MNDDSSQSPDPAADSRRFAPTGPVIGVVGGGQLARMMGPAATELGIELRVLAESQDAGAVPAAASHQVGPGDDLEALRAFAQGLDALTFDHEHVPNAHLEALLADGVVVEPRPHALIHAQDKIVMRRAVERLGLPNPRWAEVSDAEDLVAFADGRWPVILKTPRGGYDGKGVLVVRSEDEVRTGTAAEWFGRAESPLLAEEAVDFARELSAQVARRRSGEQRCWPVVESIQVDGVCDEVISPAPNLAPDEIATAQRIALELSEQLDVTGVMAVELFQTRDGRLLVNELAMRPHNSGHWSMDGAVTGQFEQHLRAVLDLSLGSTEPLAAVAVMKNILGGEQPNLFAGLTQAMSEHPRAKIHLYGKSVKPGRKVGHVNALSRREDPADGSVTAEVRDLASAAAAVVRDGR</sequence>
<evidence type="ECO:0000256" key="1">
    <source>
        <dbReference type="ARBA" id="ARBA00022741"/>
    </source>
</evidence>
<feature type="binding site" evidence="4">
    <location>
        <position position="122"/>
    </location>
    <ligand>
        <name>ATP</name>
        <dbReference type="ChEBI" id="CHEBI:30616"/>
    </ligand>
</feature>
<dbReference type="Gene3D" id="3.30.470.20">
    <property type="entry name" value="ATP-grasp fold, B domain"/>
    <property type="match status" value="1"/>
</dbReference>
<gene>
    <name evidence="4 5" type="primary">purK</name>
    <name evidence="8" type="ORF">C884_01020</name>
</gene>
<dbReference type="NCBIfam" id="NF004680">
    <property type="entry name" value="PRK06019.1-6"/>
    <property type="match status" value="1"/>
</dbReference>
<reference evidence="8 9" key="1">
    <citation type="journal article" date="2014" name="Genome Announc.">
        <title>Draft Genome Sequence of Kocuria palustris PEL.</title>
        <authorList>
            <person name="Sharma G."/>
            <person name="Khatri I."/>
            <person name="Subramanian S."/>
        </authorList>
    </citation>
    <scope>NUCLEOTIDE SEQUENCE [LARGE SCALE GENOMIC DNA]</scope>
    <source>
        <strain evidence="8 9">PEL</strain>
    </source>
</reference>
<keyword evidence="1 4" id="KW-0547">Nucleotide-binding</keyword>
<evidence type="ECO:0000256" key="4">
    <source>
        <dbReference type="HAMAP-Rule" id="MF_01928"/>
    </source>
</evidence>
<dbReference type="NCBIfam" id="NF004679">
    <property type="entry name" value="PRK06019.1-5"/>
    <property type="match status" value="1"/>
</dbReference>
<dbReference type="PROSITE" id="PS50975">
    <property type="entry name" value="ATP_GRASP"/>
    <property type="match status" value="1"/>
</dbReference>
<comment type="catalytic activity">
    <reaction evidence="4 5">
        <text>5-amino-1-(5-phospho-beta-D-ribosyl)imidazole + hydrogencarbonate + ATP = 5-carboxyamino-1-(5-phospho-D-ribosyl)imidazole + ADP + phosphate + 2 H(+)</text>
        <dbReference type="Rhea" id="RHEA:19317"/>
        <dbReference type="ChEBI" id="CHEBI:15378"/>
        <dbReference type="ChEBI" id="CHEBI:17544"/>
        <dbReference type="ChEBI" id="CHEBI:30616"/>
        <dbReference type="ChEBI" id="CHEBI:43474"/>
        <dbReference type="ChEBI" id="CHEBI:58730"/>
        <dbReference type="ChEBI" id="CHEBI:137981"/>
        <dbReference type="ChEBI" id="CHEBI:456216"/>
        <dbReference type="EC" id="6.3.4.18"/>
    </reaction>
</comment>
<dbReference type="STRING" id="71999.KPaMU14_09410"/>
<dbReference type="InterPro" id="IPR013815">
    <property type="entry name" value="ATP_grasp_subdomain_1"/>
</dbReference>
<dbReference type="RefSeq" id="WP_006213399.1">
    <property type="nucleotide sequence ID" value="NZ_ANHZ02000002.1"/>
</dbReference>
<evidence type="ECO:0000256" key="6">
    <source>
        <dbReference type="SAM" id="MobiDB-lite"/>
    </source>
</evidence>
<feature type="binding site" evidence="4">
    <location>
        <begin position="286"/>
        <end position="287"/>
    </location>
    <ligand>
        <name>ATP</name>
        <dbReference type="ChEBI" id="CHEBI:30616"/>
    </ligand>
</feature>
<feature type="domain" description="ATP-grasp" evidence="7">
    <location>
        <begin position="126"/>
        <end position="316"/>
    </location>
</feature>
<dbReference type="GO" id="GO:0005524">
    <property type="term" value="F:ATP binding"/>
    <property type="evidence" value="ECO:0007669"/>
    <property type="project" value="UniProtKB-UniRule"/>
</dbReference>
<dbReference type="InterPro" id="IPR003135">
    <property type="entry name" value="ATP-grasp_carboxylate-amine"/>
</dbReference>
<dbReference type="Gene3D" id="3.30.1490.20">
    <property type="entry name" value="ATP-grasp fold, A domain"/>
    <property type="match status" value="1"/>
</dbReference>
<feature type="compositionally biased region" description="Low complexity" evidence="6">
    <location>
        <begin position="1"/>
        <end position="12"/>
    </location>
</feature>
<dbReference type="SUPFAM" id="SSF51246">
    <property type="entry name" value="Rudiment single hybrid motif"/>
    <property type="match status" value="1"/>
</dbReference>
<feature type="region of interest" description="Disordered" evidence="6">
    <location>
        <begin position="1"/>
        <end position="23"/>
    </location>
</feature>
<dbReference type="GO" id="GO:0034028">
    <property type="term" value="F:5-(carboxyamino)imidazole ribonucleotide synthase activity"/>
    <property type="evidence" value="ECO:0007669"/>
    <property type="project" value="UniProtKB-UniRule"/>
</dbReference>
<comment type="caution">
    <text evidence="8">The sequence shown here is derived from an EMBL/GenBank/DDBJ whole genome shotgun (WGS) entry which is preliminary data.</text>
</comment>
<dbReference type="InterPro" id="IPR011054">
    <property type="entry name" value="Rudment_hybrid_motif"/>
</dbReference>
<dbReference type="Pfam" id="PF17769">
    <property type="entry name" value="PurK_C"/>
    <property type="match status" value="1"/>
</dbReference>
<accession>M2XEV5</accession>
<proteinExistence type="inferred from homology"/>
<dbReference type="PANTHER" id="PTHR11609:SF5">
    <property type="entry name" value="PHOSPHORIBOSYLAMINOIMIDAZOLE CARBOXYLASE"/>
    <property type="match status" value="1"/>
</dbReference>
<dbReference type="SUPFAM" id="SSF56059">
    <property type="entry name" value="Glutathione synthetase ATP-binding domain-like"/>
    <property type="match status" value="1"/>
</dbReference>
<feature type="binding site" evidence="4">
    <location>
        <begin position="200"/>
        <end position="203"/>
    </location>
    <ligand>
        <name>ATP</name>
        <dbReference type="ChEBI" id="CHEBI:30616"/>
    </ligand>
</feature>
<evidence type="ECO:0000313" key="9">
    <source>
        <dbReference type="Proteomes" id="UP000009877"/>
    </source>
</evidence>
<dbReference type="GO" id="GO:0046872">
    <property type="term" value="F:metal ion binding"/>
    <property type="evidence" value="ECO:0007669"/>
    <property type="project" value="InterPro"/>
</dbReference>
<keyword evidence="4 5" id="KW-0436">Ligase</keyword>
<keyword evidence="2 4" id="KW-0658">Purine biosynthesis</keyword>
<name>M2XEV5_9MICC</name>
<dbReference type="EMBL" id="ANHZ02000002">
    <property type="protein sequence ID" value="EME37646.1"/>
    <property type="molecule type" value="Genomic_DNA"/>
</dbReference>
<dbReference type="PANTHER" id="PTHR11609">
    <property type="entry name" value="PURINE BIOSYNTHESIS PROTEIN 6/7, PUR6/7"/>
    <property type="match status" value="1"/>
</dbReference>
<dbReference type="GO" id="GO:0006189">
    <property type="term" value="P:'de novo' IMP biosynthetic process"/>
    <property type="evidence" value="ECO:0007669"/>
    <property type="project" value="UniProtKB-UniRule"/>
</dbReference>
<evidence type="ECO:0000313" key="8">
    <source>
        <dbReference type="EMBL" id="EME37646.1"/>
    </source>
</evidence>
<dbReference type="Pfam" id="PF02222">
    <property type="entry name" value="ATP-grasp"/>
    <property type="match status" value="1"/>
</dbReference>
<dbReference type="SUPFAM" id="SSF52440">
    <property type="entry name" value="PreATP-grasp domain"/>
    <property type="match status" value="1"/>
</dbReference>
<feature type="binding site" evidence="4">
    <location>
        <position position="161"/>
    </location>
    <ligand>
        <name>ATP</name>
        <dbReference type="ChEBI" id="CHEBI:30616"/>
    </ligand>
</feature>
<keyword evidence="9" id="KW-1185">Reference proteome</keyword>
<feature type="binding site" evidence="4">
    <location>
        <position position="208"/>
    </location>
    <ligand>
        <name>ATP</name>
        <dbReference type="ChEBI" id="CHEBI:30616"/>
    </ligand>
</feature>
<protein>
    <recommendedName>
        <fullName evidence="4 5">N5-carboxyaminoimidazole ribonucleotide synthase</fullName>
        <shortName evidence="4 5">N5-CAIR synthase</shortName>
        <ecNumber evidence="4 5">6.3.4.18</ecNumber>
    </recommendedName>
    <alternativeName>
        <fullName evidence="4 5">5-(carboxyamino)imidazole ribonucleotide synthetase</fullName>
    </alternativeName>
</protein>
<dbReference type="InterPro" id="IPR005875">
    <property type="entry name" value="PurK"/>
</dbReference>
<organism evidence="8 9">
    <name type="scientific">Kocuria palustris PEL</name>
    <dbReference type="NCBI Taxonomy" id="1236550"/>
    <lineage>
        <taxon>Bacteria</taxon>
        <taxon>Bacillati</taxon>
        <taxon>Actinomycetota</taxon>
        <taxon>Actinomycetes</taxon>
        <taxon>Micrococcales</taxon>
        <taxon>Micrococcaceae</taxon>
        <taxon>Kocuria</taxon>
    </lineage>
</organism>
<evidence type="ECO:0000259" key="7">
    <source>
        <dbReference type="PROSITE" id="PS50975"/>
    </source>
</evidence>
<comment type="function">
    <text evidence="5">Catalyzes the ATP-dependent conversion of 5-aminoimidazole ribonucleotide (AIR) and HCO(3)- to N5-carboxyaminoimidazole ribonucleotide (N5-CAIR).</text>
</comment>
<comment type="caution">
    <text evidence="4">Lacks conserved residue(s) required for the propagation of feature annotation.</text>
</comment>
<dbReference type="UniPathway" id="UPA00074">
    <property type="reaction ID" value="UER00942"/>
</dbReference>
<dbReference type="NCBIfam" id="TIGR01161">
    <property type="entry name" value="purK"/>
    <property type="match status" value="1"/>
</dbReference>